<keyword evidence="1" id="KW-0812">Transmembrane</keyword>
<dbReference type="EMBL" id="CH473970">
    <property type="protein sequence ID" value="EDM09172.1"/>
    <property type="molecule type" value="Genomic_DNA"/>
</dbReference>
<keyword evidence="1" id="KW-1133">Transmembrane helix</keyword>
<dbReference type="Proteomes" id="UP000234681">
    <property type="component" value="Chromosome 16"/>
</dbReference>
<sequence length="39" mass="4603">MDWLQFFFLHPVSLYQGAAFPFALLFNYLCITESFPTRA</sequence>
<evidence type="ECO:0000313" key="3">
    <source>
        <dbReference type="Proteomes" id="UP000234681"/>
    </source>
</evidence>
<protein>
    <submittedName>
        <fullName evidence="2">RCG43327</fullName>
    </submittedName>
</protein>
<name>A6IVQ0_RAT</name>
<reference evidence="2 3" key="1">
    <citation type="submission" date="2005-09" db="EMBL/GenBank/DDBJ databases">
        <authorList>
            <person name="Mural R.J."/>
            <person name="Li P.W."/>
            <person name="Adams M.D."/>
            <person name="Amanatides P.G."/>
            <person name="Baden-Tillson H."/>
            <person name="Barnstead M."/>
            <person name="Chin S.H."/>
            <person name="Dew I."/>
            <person name="Evans C.A."/>
            <person name="Ferriera S."/>
            <person name="Flanigan M."/>
            <person name="Fosler C."/>
            <person name="Glodek A."/>
            <person name="Gu Z."/>
            <person name="Holt R.A."/>
            <person name="Jennings D."/>
            <person name="Kraft C.L."/>
            <person name="Lu F."/>
            <person name="Nguyen T."/>
            <person name="Nusskern D.R."/>
            <person name="Pfannkoch C.M."/>
            <person name="Sitter C."/>
            <person name="Sutton G.G."/>
            <person name="Venter J.C."/>
            <person name="Wang Z."/>
            <person name="Woodage T."/>
            <person name="Zheng X.H."/>
            <person name="Zhong F."/>
        </authorList>
    </citation>
    <scope>NUCLEOTIDE SEQUENCE [LARGE SCALE GENOMIC DNA]</scope>
    <source>
        <strain>BN</strain>
        <strain evidence="3">Sprague-Dawley</strain>
    </source>
</reference>
<feature type="non-terminal residue" evidence="2">
    <location>
        <position position="39"/>
    </location>
</feature>
<keyword evidence="1" id="KW-0472">Membrane</keyword>
<accession>A6IVQ0</accession>
<dbReference type="AlphaFoldDB" id="A6IVQ0"/>
<evidence type="ECO:0000313" key="2">
    <source>
        <dbReference type="EMBL" id="EDM09172.1"/>
    </source>
</evidence>
<proteinExistence type="predicted"/>
<organism evidence="2 3">
    <name type="scientific">Rattus norvegicus</name>
    <name type="common">Rat</name>
    <dbReference type="NCBI Taxonomy" id="10116"/>
    <lineage>
        <taxon>Eukaryota</taxon>
        <taxon>Metazoa</taxon>
        <taxon>Chordata</taxon>
        <taxon>Craniata</taxon>
        <taxon>Vertebrata</taxon>
        <taxon>Euteleostomi</taxon>
        <taxon>Mammalia</taxon>
        <taxon>Eutheria</taxon>
        <taxon>Euarchontoglires</taxon>
        <taxon>Glires</taxon>
        <taxon>Rodentia</taxon>
        <taxon>Myomorpha</taxon>
        <taxon>Muroidea</taxon>
        <taxon>Muridae</taxon>
        <taxon>Murinae</taxon>
        <taxon>Rattus</taxon>
    </lineage>
</organism>
<feature type="transmembrane region" description="Helical" evidence="1">
    <location>
        <begin position="12"/>
        <end position="31"/>
    </location>
</feature>
<gene>
    <name evidence="2" type="ORF">rCG_43327</name>
</gene>
<evidence type="ECO:0000256" key="1">
    <source>
        <dbReference type="SAM" id="Phobius"/>
    </source>
</evidence>